<protein>
    <submittedName>
        <fullName evidence="5">Helix-turn-helix transcriptional regulator</fullName>
    </submittedName>
</protein>
<evidence type="ECO:0000259" key="4">
    <source>
        <dbReference type="PROSITE" id="PS01124"/>
    </source>
</evidence>
<comment type="caution">
    <text evidence="5">The sequence shown here is derived from an EMBL/GenBank/DDBJ whole genome shotgun (WGS) entry which is preliminary data.</text>
</comment>
<dbReference type="InterPro" id="IPR020449">
    <property type="entry name" value="Tscrpt_reg_AraC-type_HTH"/>
</dbReference>
<proteinExistence type="predicted"/>
<dbReference type="PANTHER" id="PTHR43280">
    <property type="entry name" value="ARAC-FAMILY TRANSCRIPTIONAL REGULATOR"/>
    <property type="match status" value="1"/>
</dbReference>
<sequence>MQGNGHIYFAAPPLPYYLESGVTVYEAGDQHPNRNNLGIFDLILVESGCLYIGEEGASWALTSGQTLLLLPDRHHYPVQPSTGNTRFYWVHFQAVGEWMQSEQEGFLMNQNAHYERYQTNPYMLHLHKSWTLPYPEQAYRLMKKLNAAATERQSRAFWTQQQTFEELLRIMDIRQNDAFAGPVIALAEQVESYIKNHYRSEITSTTLTDAFNFHYNYITRCMKQVYGVTPGEYLMKYRLEQAKLLLLQTEWPIAEIAVQVGFENIPYFSACFSRHIGVSPTKFRKQYTK</sequence>
<dbReference type="PROSITE" id="PS01124">
    <property type="entry name" value="HTH_ARAC_FAMILY_2"/>
    <property type="match status" value="1"/>
</dbReference>
<reference evidence="6" key="1">
    <citation type="journal article" date="2019" name="Int. J. Syst. Evol. Microbiol.">
        <title>The Global Catalogue of Microorganisms (GCM) 10K type strain sequencing project: providing services to taxonomists for standard genome sequencing and annotation.</title>
        <authorList>
            <consortium name="The Broad Institute Genomics Platform"/>
            <consortium name="The Broad Institute Genome Sequencing Center for Infectious Disease"/>
            <person name="Wu L."/>
            <person name="Ma J."/>
        </authorList>
    </citation>
    <scope>NUCLEOTIDE SEQUENCE [LARGE SCALE GENOMIC DNA]</scope>
    <source>
        <strain evidence="6">CCUG 53519</strain>
    </source>
</reference>
<evidence type="ECO:0000256" key="3">
    <source>
        <dbReference type="ARBA" id="ARBA00023163"/>
    </source>
</evidence>
<dbReference type="SMART" id="SM00342">
    <property type="entry name" value="HTH_ARAC"/>
    <property type="match status" value="1"/>
</dbReference>
<dbReference type="PRINTS" id="PR00032">
    <property type="entry name" value="HTHARAC"/>
</dbReference>
<dbReference type="RefSeq" id="WP_251583817.1">
    <property type="nucleotide sequence ID" value="NZ_JBHTKX010000003.1"/>
</dbReference>
<dbReference type="InterPro" id="IPR037923">
    <property type="entry name" value="HTH-like"/>
</dbReference>
<gene>
    <name evidence="5" type="ORF">ACFQ3J_20045</name>
</gene>
<dbReference type="SUPFAM" id="SSF46689">
    <property type="entry name" value="Homeodomain-like"/>
    <property type="match status" value="2"/>
</dbReference>
<dbReference type="Gene3D" id="1.10.10.60">
    <property type="entry name" value="Homeodomain-like"/>
    <property type="match status" value="2"/>
</dbReference>
<evidence type="ECO:0000256" key="2">
    <source>
        <dbReference type="ARBA" id="ARBA00023125"/>
    </source>
</evidence>
<dbReference type="InterPro" id="IPR018062">
    <property type="entry name" value="HTH_AraC-typ_CS"/>
</dbReference>
<dbReference type="PROSITE" id="PS00041">
    <property type="entry name" value="HTH_ARAC_FAMILY_1"/>
    <property type="match status" value="1"/>
</dbReference>
<keyword evidence="3" id="KW-0804">Transcription</keyword>
<accession>A0ABW3PUX2</accession>
<keyword evidence="2" id="KW-0238">DNA-binding</keyword>
<keyword evidence="6" id="KW-1185">Reference proteome</keyword>
<keyword evidence="1" id="KW-0805">Transcription regulation</keyword>
<dbReference type="EMBL" id="JBHTKX010000003">
    <property type="protein sequence ID" value="MFD1130443.1"/>
    <property type="molecule type" value="Genomic_DNA"/>
</dbReference>
<evidence type="ECO:0000313" key="6">
    <source>
        <dbReference type="Proteomes" id="UP001597169"/>
    </source>
</evidence>
<dbReference type="InterPro" id="IPR018060">
    <property type="entry name" value="HTH_AraC"/>
</dbReference>
<dbReference type="SUPFAM" id="SSF51215">
    <property type="entry name" value="Regulatory protein AraC"/>
    <property type="match status" value="1"/>
</dbReference>
<feature type="domain" description="HTH araC/xylS-type" evidence="4">
    <location>
        <begin position="188"/>
        <end position="286"/>
    </location>
</feature>
<dbReference type="PANTHER" id="PTHR43280:SF28">
    <property type="entry name" value="HTH-TYPE TRANSCRIPTIONAL ACTIVATOR RHAS"/>
    <property type="match status" value="1"/>
</dbReference>
<dbReference type="Pfam" id="PF12833">
    <property type="entry name" value="HTH_18"/>
    <property type="match status" value="1"/>
</dbReference>
<dbReference type="InterPro" id="IPR009057">
    <property type="entry name" value="Homeodomain-like_sf"/>
</dbReference>
<evidence type="ECO:0000313" key="5">
    <source>
        <dbReference type="EMBL" id="MFD1130443.1"/>
    </source>
</evidence>
<evidence type="ECO:0000256" key="1">
    <source>
        <dbReference type="ARBA" id="ARBA00023015"/>
    </source>
</evidence>
<organism evidence="5 6">
    <name type="scientific">Paenibacillus provencensis</name>
    <dbReference type="NCBI Taxonomy" id="441151"/>
    <lineage>
        <taxon>Bacteria</taxon>
        <taxon>Bacillati</taxon>
        <taxon>Bacillota</taxon>
        <taxon>Bacilli</taxon>
        <taxon>Bacillales</taxon>
        <taxon>Paenibacillaceae</taxon>
        <taxon>Paenibacillus</taxon>
    </lineage>
</organism>
<name>A0ABW3PUX2_9BACL</name>
<dbReference type="Proteomes" id="UP001597169">
    <property type="component" value="Unassembled WGS sequence"/>
</dbReference>